<sequence>MSSTVVALELIEQEIDQMKKIIEETEKSLWEVLNQLDCQ</sequence>
<protein>
    <submittedName>
        <fullName evidence="1">Uncharacterized protein</fullName>
    </submittedName>
</protein>
<proteinExistence type="predicted"/>
<dbReference type="EMBL" id="FOHU01000007">
    <property type="protein sequence ID" value="SET30020.1"/>
    <property type="molecule type" value="Genomic_DNA"/>
</dbReference>
<keyword evidence="2" id="KW-1185">Reference proteome</keyword>
<gene>
    <name evidence="1" type="ORF">SAMN05660297_01982</name>
</gene>
<organism evidence="1 2">
    <name type="scientific">Natronincola peptidivorans</name>
    <dbReference type="NCBI Taxonomy" id="426128"/>
    <lineage>
        <taxon>Bacteria</taxon>
        <taxon>Bacillati</taxon>
        <taxon>Bacillota</taxon>
        <taxon>Clostridia</taxon>
        <taxon>Peptostreptococcales</taxon>
        <taxon>Natronincolaceae</taxon>
        <taxon>Natronincola</taxon>
    </lineage>
</organism>
<name>A0A1I0DE59_9FIRM</name>
<reference evidence="1 2" key="1">
    <citation type="submission" date="2016-10" db="EMBL/GenBank/DDBJ databases">
        <authorList>
            <person name="de Groot N.N."/>
        </authorList>
    </citation>
    <scope>NUCLEOTIDE SEQUENCE [LARGE SCALE GENOMIC DNA]</scope>
    <source>
        <strain evidence="1 2">DSM 18979</strain>
    </source>
</reference>
<accession>A0A1I0DE59</accession>
<dbReference type="AlphaFoldDB" id="A0A1I0DE59"/>
<evidence type="ECO:0000313" key="1">
    <source>
        <dbReference type="EMBL" id="SET30020.1"/>
    </source>
</evidence>
<evidence type="ECO:0000313" key="2">
    <source>
        <dbReference type="Proteomes" id="UP000199568"/>
    </source>
</evidence>
<dbReference type="Proteomes" id="UP000199568">
    <property type="component" value="Unassembled WGS sequence"/>
</dbReference>